<evidence type="ECO:0000256" key="1">
    <source>
        <dbReference type="ARBA" id="ARBA00004448"/>
    </source>
</evidence>
<proteinExistence type="inferred from homology"/>
<evidence type="ECO:0000256" key="2">
    <source>
        <dbReference type="ARBA" id="ARBA00007012"/>
    </source>
</evidence>
<evidence type="ECO:0000256" key="5">
    <source>
        <dbReference type="ARBA" id="ARBA00022448"/>
    </source>
</evidence>
<comment type="function">
    <text evidence="17">Core subunit of the mitochondrial membrane respiratory chain NADH dehydrogenase (Complex I) which catalyzes electron transfer from NADH through the respiratory chain, using ubiquinone as an electron acceptor. Essential for the catalytic activity and assembly of complex I.</text>
</comment>
<feature type="transmembrane region" description="Helical" evidence="17">
    <location>
        <begin position="241"/>
        <end position="265"/>
    </location>
</feature>
<comment type="catalytic activity">
    <reaction evidence="16 17">
        <text>a ubiquinone + NADH + 5 H(+)(in) = a ubiquinol + NAD(+) + 4 H(+)(out)</text>
        <dbReference type="Rhea" id="RHEA:29091"/>
        <dbReference type="Rhea" id="RHEA-COMP:9565"/>
        <dbReference type="Rhea" id="RHEA-COMP:9566"/>
        <dbReference type="ChEBI" id="CHEBI:15378"/>
        <dbReference type="ChEBI" id="CHEBI:16389"/>
        <dbReference type="ChEBI" id="CHEBI:17976"/>
        <dbReference type="ChEBI" id="CHEBI:57540"/>
        <dbReference type="ChEBI" id="CHEBI:57945"/>
        <dbReference type="EC" id="7.1.1.2"/>
    </reaction>
</comment>
<keyword evidence="10 17" id="KW-0249">Electron transport</keyword>
<accession>A0AA51NIA7</accession>
<evidence type="ECO:0000256" key="10">
    <source>
        <dbReference type="ARBA" id="ARBA00022982"/>
    </source>
</evidence>
<organism evidence="19">
    <name type="scientific">Acanthopleura vaillantii</name>
    <dbReference type="NCBI Taxonomy" id="1169768"/>
    <lineage>
        <taxon>Eukaryota</taxon>
        <taxon>Metazoa</taxon>
        <taxon>Spiralia</taxon>
        <taxon>Lophotrochozoa</taxon>
        <taxon>Mollusca</taxon>
        <taxon>Polyplacophora</taxon>
        <taxon>Neoloricata</taxon>
        <taxon>Chitonida</taxon>
        <taxon>Chitonina</taxon>
        <taxon>Chitonidae</taxon>
        <taxon>Acanthopleurinae</taxon>
        <taxon>Acanthopleura</taxon>
    </lineage>
</organism>
<reference evidence="19" key="1">
    <citation type="submission" date="2023-01" db="EMBL/GenBank/DDBJ databases">
        <title>Whole Mitochondrial genome of Acanthopleura vaillantii from Jazan coast of Red Sea.</title>
        <authorList>
            <person name="Thomas L."/>
            <person name="Alnashiri H."/>
            <person name="Thaikkottathil M."/>
            <person name="Philip S."/>
            <person name="Kutty R."/>
            <person name="Sivanpillai S."/>
            <person name="Mohammed A."/>
            <person name="Rasain A."/>
        </authorList>
    </citation>
    <scope>NUCLEOTIDE SEQUENCE</scope>
    <source>
        <tissue evidence="19">Foot muscle</tissue>
    </source>
</reference>
<gene>
    <name evidence="19" type="primary">ND2</name>
</gene>
<evidence type="ECO:0000256" key="4">
    <source>
        <dbReference type="ARBA" id="ARBA00021008"/>
    </source>
</evidence>
<geneLocation type="mitochondrion" evidence="19"/>
<evidence type="ECO:0000256" key="15">
    <source>
        <dbReference type="ARBA" id="ARBA00023136"/>
    </source>
</evidence>
<keyword evidence="15 17" id="KW-0472">Membrane</keyword>
<evidence type="ECO:0000256" key="7">
    <source>
        <dbReference type="ARBA" id="ARBA00022692"/>
    </source>
</evidence>
<sequence length="339" mass="38476">MLNFPFVTMFLFIMIFSSILSLSSSHWFGAWLGLEVNLMSFVPMMVQKGSMEEVESATKYFLVQAVASASLLLLASIIFWEEGNWSMMTSGIFSSSLLMMTLFLKMGVAPFHFWLPSVISGLSWTSNSLLMTWQKVAPLFFICFFFYVSSSQIMALAAMSSLFGGIGGLNQVSIRGLLAYSSILHNGWMISATLVSSELTFIYLLLYCLILFSGLALFLTQEIKSNKQFLSVFLWNSFSRNYLSMTFLSLGGMPPLLGFFSKWLIISKLITMKILFLPFILILGSMISLYYYLVLSFSIILSYSLSWKSMEMKGFFYLSMLMVFNLSGSFFMHYLSTYI</sequence>
<evidence type="ECO:0000313" key="19">
    <source>
        <dbReference type="EMBL" id="WMQ53049.1"/>
    </source>
</evidence>
<dbReference type="PRINTS" id="PR01436">
    <property type="entry name" value="NADHDHGNASE2"/>
</dbReference>
<protein>
    <recommendedName>
        <fullName evidence="4 17">NADH-ubiquinone oxidoreductase chain 2</fullName>
        <ecNumber evidence="3 17">7.1.1.2</ecNumber>
    </recommendedName>
</protein>
<dbReference type="GeneID" id="84882155"/>
<feature type="transmembrane region" description="Helical" evidence="17">
    <location>
        <begin position="6"/>
        <end position="39"/>
    </location>
</feature>
<evidence type="ECO:0000256" key="11">
    <source>
        <dbReference type="ARBA" id="ARBA00022989"/>
    </source>
</evidence>
<dbReference type="InterPro" id="IPR001750">
    <property type="entry name" value="ND/Mrp_TM"/>
</dbReference>
<comment type="similarity">
    <text evidence="2 17">Belongs to the complex I subunit 2 family.</text>
</comment>
<keyword evidence="14 17" id="KW-0496">Mitochondrion</keyword>
<evidence type="ECO:0000256" key="12">
    <source>
        <dbReference type="ARBA" id="ARBA00023027"/>
    </source>
</evidence>
<evidence type="ECO:0000256" key="9">
    <source>
        <dbReference type="ARBA" id="ARBA00022967"/>
    </source>
</evidence>
<dbReference type="AlphaFoldDB" id="A0AA51NIA7"/>
<evidence type="ECO:0000259" key="18">
    <source>
        <dbReference type="Pfam" id="PF00361"/>
    </source>
</evidence>
<keyword evidence="11 17" id="KW-1133">Transmembrane helix</keyword>
<feature type="transmembrane region" description="Helical" evidence="17">
    <location>
        <begin position="277"/>
        <end position="303"/>
    </location>
</feature>
<feature type="domain" description="NADH:quinone oxidoreductase/Mrp antiporter transmembrane" evidence="18">
    <location>
        <begin position="24"/>
        <end position="287"/>
    </location>
</feature>
<dbReference type="Pfam" id="PF00361">
    <property type="entry name" value="Proton_antipo_M"/>
    <property type="match status" value="1"/>
</dbReference>
<feature type="transmembrane region" description="Helical" evidence="17">
    <location>
        <begin position="315"/>
        <end position="335"/>
    </location>
</feature>
<keyword evidence="7 17" id="KW-0812">Transmembrane</keyword>
<keyword evidence="5" id="KW-0813">Transport</keyword>
<keyword evidence="9 17" id="KW-1278">Translocase</keyword>
<dbReference type="EC" id="7.1.1.2" evidence="3 17"/>
<keyword evidence="13 17" id="KW-0830">Ubiquinone</keyword>
<evidence type="ECO:0000256" key="16">
    <source>
        <dbReference type="ARBA" id="ARBA00049551"/>
    </source>
</evidence>
<feature type="transmembrane region" description="Helical" evidence="17">
    <location>
        <begin position="201"/>
        <end position="220"/>
    </location>
</feature>
<dbReference type="RefSeq" id="YP_010952642.1">
    <property type="nucleotide sequence ID" value="NC_082877.1"/>
</dbReference>
<dbReference type="InterPro" id="IPR050175">
    <property type="entry name" value="Complex_I_Subunit_2"/>
</dbReference>
<evidence type="ECO:0000256" key="14">
    <source>
        <dbReference type="ARBA" id="ARBA00023128"/>
    </source>
</evidence>
<dbReference type="GO" id="GO:0005743">
    <property type="term" value="C:mitochondrial inner membrane"/>
    <property type="evidence" value="ECO:0007669"/>
    <property type="project" value="UniProtKB-SubCell"/>
</dbReference>
<dbReference type="PANTHER" id="PTHR46552:SF1">
    <property type="entry name" value="NADH-UBIQUINONE OXIDOREDUCTASE CHAIN 2"/>
    <property type="match status" value="1"/>
</dbReference>
<dbReference type="PANTHER" id="PTHR46552">
    <property type="entry name" value="NADH-UBIQUINONE OXIDOREDUCTASE CHAIN 2"/>
    <property type="match status" value="1"/>
</dbReference>
<comment type="subcellular location">
    <subcellularLocation>
        <location evidence="1 17">Mitochondrion inner membrane</location>
        <topology evidence="1 17">Multi-pass membrane protein</topology>
    </subcellularLocation>
</comment>
<evidence type="ECO:0000256" key="13">
    <source>
        <dbReference type="ARBA" id="ARBA00023075"/>
    </source>
</evidence>
<evidence type="ECO:0000256" key="3">
    <source>
        <dbReference type="ARBA" id="ARBA00012944"/>
    </source>
</evidence>
<name>A0AA51NIA7_9MOLL</name>
<evidence type="ECO:0000256" key="17">
    <source>
        <dbReference type="RuleBase" id="RU003403"/>
    </source>
</evidence>
<dbReference type="GO" id="GO:0008137">
    <property type="term" value="F:NADH dehydrogenase (ubiquinone) activity"/>
    <property type="evidence" value="ECO:0007669"/>
    <property type="project" value="UniProtKB-EC"/>
</dbReference>
<dbReference type="GO" id="GO:0006120">
    <property type="term" value="P:mitochondrial electron transport, NADH to ubiquinone"/>
    <property type="evidence" value="ECO:0007669"/>
    <property type="project" value="InterPro"/>
</dbReference>
<dbReference type="EMBL" id="OQ355692">
    <property type="protein sequence ID" value="WMQ53049.1"/>
    <property type="molecule type" value="Genomic_DNA"/>
</dbReference>
<feature type="transmembrane region" description="Helical" evidence="17">
    <location>
        <begin position="60"/>
        <end position="79"/>
    </location>
</feature>
<keyword evidence="6 17" id="KW-0679">Respiratory chain</keyword>
<keyword evidence="8 17" id="KW-0999">Mitochondrion inner membrane</keyword>
<dbReference type="CTD" id="4536"/>
<evidence type="ECO:0000256" key="6">
    <source>
        <dbReference type="ARBA" id="ARBA00022660"/>
    </source>
</evidence>
<dbReference type="InterPro" id="IPR003917">
    <property type="entry name" value="NADH_UbQ_OxRdtase_chain2"/>
</dbReference>
<evidence type="ECO:0000256" key="8">
    <source>
        <dbReference type="ARBA" id="ARBA00022792"/>
    </source>
</evidence>
<feature type="transmembrane region" description="Helical" evidence="17">
    <location>
        <begin position="85"/>
        <end position="104"/>
    </location>
</feature>
<keyword evidence="12 17" id="KW-0520">NAD</keyword>